<dbReference type="CDD" id="cd20620">
    <property type="entry name" value="CYP132-like"/>
    <property type="match status" value="1"/>
</dbReference>
<dbReference type="Pfam" id="PF00067">
    <property type="entry name" value="p450"/>
    <property type="match status" value="1"/>
</dbReference>
<dbReference type="RefSeq" id="WP_113969303.1">
    <property type="nucleotide sequence ID" value="NZ_QNRJ01000005.1"/>
</dbReference>
<dbReference type="AlphaFoldDB" id="A0A366ERE0"/>
<keyword evidence="5 7" id="KW-0408">Iron</keyword>
<protein>
    <submittedName>
        <fullName evidence="9">Cytochrome P450</fullName>
    </submittedName>
</protein>
<evidence type="ECO:0000256" key="1">
    <source>
        <dbReference type="ARBA" id="ARBA00010617"/>
    </source>
</evidence>
<evidence type="ECO:0000256" key="2">
    <source>
        <dbReference type="ARBA" id="ARBA00022617"/>
    </source>
</evidence>
<proteinExistence type="inferred from homology"/>
<dbReference type="InterPro" id="IPR001128">
    <property type="entry name" value="Cyt_P450"/>
</dbReference>
<dbReference type="EMBL" id="QNRJ01000005">
    <property type="protein sequence ID" value="RBP04874.1"/>
    <property type="molecule type" value="Genomic_DNA"/>
</dbReference>
<dbReference type="GO" id="GO:0004497">
    <property type="term" value="F:monooxygenase activity"/>
    <property type="evidence" value="ECO:0007669"/>
    <property type="project" value="UniProtKB-KW"/>
</dbReference>
<gene>
    <name evidence="9" type="ORF">DET59_105163</name>
</gene>
<evidence type="ECO:0000313" key="10">
    <source>
        <dbReference type="Proteomes" id="UP000252118"/>
    </source>
</evidence>
<dbReference type="OrthoDB" id="9789468at2"/>
<dbReference type="InterPro" id="IPR002401">
    <property type="entry name" value="Cyt_P450_E_grp-I"/>
</dbReference>
<comment type="similarity">
    <text evidence="1 8">Belongs to the cytochrome P450 family.</text>
</comment>
<organism evidence="9 10">
    <name type="scientific">Rossellomorea aquimaris</name>
    <dbReference type="NCBI Taxonomy" id="189382"/>
    <lineage>
        <taxon>Bacteria</taxon>
        <taxon>Bacillati</taxon>
        <taxon>Bacillota</taxon>
        <taxon>Bacilli</taxon>
        <taxon>Bacillales</taxon>
        <taxon>Bacillaceae</taxon>
        <taxon>Rossellomorea</taxon>
    </lineage>
</organism>
<evidence type="ECO:0000256" key="6">
    <source>
        <dbReference type="ARBA" id="ARBA00023033"/>
    </source>
</evidence>
<dbReference type="PRINTS" id="PR00385">
    <property type="entry name" value="P450"/>
</dbReference>
<dbReference type="Proteomes" id="UP000252118">
    <property type="component" value="Unassembled WGS sequence"/>
</dbReference>
<evidence type="ECO:0000256" key="3">
    <source>
        <dbReference type="ARBA" id="ARBA00022723"/>
    </source>
</evidence>
<evidence type="ECO:0000256" key="7">
    <source>
        <dbReference type="PIRSR" id="PIRSR602401-1"/>
    </source>
</evidence>
<keyword evidence="2 7" id="KW-0349">Heme</keyword>
<accession>A0A366ERE0</accession>
<dbReference type="InterPro" id="IPR036396">
    <property type="entry name" value="Cyt_P450_sf"/>
</dbReference>
<dbReference type="PANTHER" id="PTHR24291:SF50">
    <property type="entry name" value="BIFUNCTIONAL ALBAFLAVENONE MONOOXYGENASE_TERPENE SYNTHASE"/>
    <property type="match status" value="1"/>
</dbReference>
<name>A0A366ERE0_9BACI</name>
<reference evidence="9 10" key="1">
    <citation type="submission" date="2018-06" db="EMBL/GenBank/DDBJ databases">
        <title>Freshwater and sediment microbial communities from various areas in North America, analyzing microbe dynamics in response to fracking.</title>
        <authorList>
            <person name="Lamendella R."/>
        </authorList>
    </citation>
    <scope>NUCLEOTIDE SEQUENCE [LARGE SCALE GENOMIC DNA]</scope>
    <source>
        <strain evidence="9 10">97B</strain>
    </source>
</reference>
<dbReference type="PRINTS" id="PR00463">
    <property type="entry name" value="EP450I"/>
</dbReference>
<dbReference type="InterPro" id="IPR050196">
    <property type="entry name" value="Cytochrome_P450_Monoox"/>
</dbReference>
<dbReference type="GO" id="GO:0016705">
    <property type="term" value="F:oxidoreductase activity, acting on paired donors, with incorporation or reduction of molecular oxygen"/>
    <property type="evidence" value="ECO:0007669"/>
    <property type="project" value="InterPro"/>
</dbReference>
<evidence type="ECO:0000256" key="8">
    <source>
        <dbReference type="RuleBase" id="RU000461"/>
    </source>
</evidence>
<dbReference type="GO" id="GO:0020037">
    <property type="term" value="F:heme binding"/>
    <property type="evidence" value="ECO:0007669"/>
    <property type="project" value="InterPro"/>
</dbReference>
<dbReference type="GO" id="GO:0005506">
    <property type="term" value="F:iron ion binding"/>
    <property type="evidence" value="ECO:0007669"/>
    <property type="project" value="InterPro"/>
</dbReference>
<evidence type="ECO:0000256" key="4">
    <source>
        <dbReference type="ARBA" id="ARBA00023002"/>
    </source>
</evidence>
<evidence type="ECO:0000256" key="5">
    <source>
        <dbReference type="ARBA" id="ARBA00023004"/>
    </source>
</evidence>
<keyword evidence="3 7" id="KW-0479">Metal-binding</keyword>
<sequence length="445" mass="51690">MPKPTVLHSFHPLGQLEQFRKDPLLFLEKMAGKDDEKVQFRFANRTVHLLMCPALVKEVLVTQSDSFQKSKQFRELSLLIGEGLVTSESPLHTKQRKTIQPYFTPRHIQRYMSEMIESASSMMEDWEINCSRDISKDMMEVTLAVITKTMFNMDVKEGHQKVGVHLETIMETATKRIRSFLKPPLSWPTAEVKQYKTSTQELKRVVEEIIHQKEYHQDEKEDLLHALLHARDEEGNGMSRNQLMDEVMTIFVAGHETTANLLSWFFYALECDKEVKKQVYEEVDRVVGKDELSSGDLPHLHYTRQALQETLRLYPPVWMFGRIAVKDVMIGNHFIKEGENVLVSPYLMHRNEKYFPNPLTFDPERFLEDKSKKVAPYAYFPFGGGPRVCIGNHFALQEALIIAALYVQRFTFEMPISQKVECHPLVTLRPKGGLKMEIRKRDEGL</sequence>
<dbReference type="PROSITE" id="PS00086">
    <property type="entry name" value="CYTOCHROME_P450"/>
    <property type="match status" value="1"/>
</dbReference>
<comment type="caution">
    <text evidence="9">The sequence shown here is derived from an EMBL/GenBank/DDBJ whole genome shotgun (WGS) entry which is preliminary data.</text>
</comment>
<keyword evidence="4 8" id="KW-0560">Oxidoreductase</keyword>
<keyword evidence="6 8" id="KW-0503">Monooxygenase</keyword>
<comment type="cofactor">
    <cofactor evidence="7">
        <name>heme</name>
        <dbReference type="ChEBI" id="CHEBI:30413"/>
    </cofactor>
</comment>
<dbReference type="PANTHER" id="PTHR24291">
    <property type="entry name" value="CYTOCHROME P450 FAMILY 4"/>
    <property type="match status" value="1"/>
</dbReference>
<feature type="binding site" description="axial binding residue" evidence="7">
    <location>
        <position position="389"/>
    </location>
    <ligand>
        <name>heme</name>
        <dbReference type="ChEBI" id="CHEBI:30413"/>
    </ligand>
    <ligandPart>
        <name>Fe</name>
        <dbReference type="ChEBI" id="CHEBI:18248"/>
    </ligandPart>
</feature>
<dbReference type="Gene3D" id="1.10.630.10">
    <property type="entry name" value="Cytochrome P450"/>
    <property type="match status" value="1"/>
</dbReference>
<evidence type="ECO:0000313" key="9">
    <source>
        <dbReference type="EMBL" id="RBP04874.1"/>
    </source>
</evidence>
<dbReference type="SUPFAM" id="SSF48264">
    <property type="entry name" value="Cytochrome P450"/>
    <property type="match status" value="1"/>
</dbReference>
<dbReference type="InterPro" id="IPR017972">
    <property type="entry name" value="Cyt_P450_CS"/>
</dbReference>